<dbReference type="EMBL" id="BAAAQM010000039">
    <property type="protein sequence ID" value="GAA1988002.1"/>
    <property type="molecule type" value="Genomic_DNA"/>
</dbReference>
<name>A0ABN2SJW7_9ACTN</name>
<evidence type="ECO:0000256" key="1">
    <source>
        <dbReference type="SAM" id="MobiDB-lite"/>
    </source>
</evidence>
<dbReference type="Proteomes" id="UP001499854">
    <property type="component" value="Unassembled WGS sequence"/>
</dbReference>
<feature type="region of interest" description="Disordered" evidence="1">
    <location>
        <begin position="169"/>
        <end position="206"/>
    </location>
</feature>
<proteinExistence type="predicted"/>
<feature type="compositionally biased region" description="Low complexity" evidence="1">
    <location>
        <begin position="36"/>
        <end position="88"/>
    </location>
</feature>
<comment type="caution">
    <text evidence="2">The sequence shown here is derived from an EMBL/GenBank/DDBJ whole genome shotgun (WGS) entry which is preliminary data.</text>
</comment>
<organism evidence="2 3">
    <name type="scientific">Catenulispora subtropica</name>
    <dbReference type="NCBI Taxonomy" id="450798"/>
    <lineage>
        <taxon>Bacteria</taxon>
        <taxon>Bacillati</taxon>
        <taxon>Actinomycetota</taxon>
        <taxon>Actinomycetes</taxon>
        <taxon>Catenulisporales</taxon>
        <taxon>Catenulisporaceae</taxon>
        <taxon>Catenulispora</taxon>
    </lineage>
</organism>
<keyword evidence="3" id="KW-1185">Reference proteome</keyword>
<feature type="region of interest" description="Disordered" evidence="1">
    <location>
        <begin position="223"/>
        <end position="245"/>
    </location>
</feature>
<sequence length="379" mass="36918">MAAALHTAAVSVSRNGVAVVATALVLTLGACGGSGKAKSAGVQPPGSSGSSSGSGASGASGAAGSAASSPNSANPSSASTSAASPDGPDCGQIGTDSNGAAVRLFITGGPLSCAEAKKIYADYGAAAKEGSGGFATVDGGWQCGHNSVAGIETSGVQAGCQNDTKSFETRVGTQDTSGGSEPGGAPTSDGSSGGGVPPTGTPKGRLTGNQLAAILAGVSSFPHGTSATDHADDSGPRLVSQPTDPGGLFRSASCADNATLPDYSVLGTAYAHREYAVQSAFSATIDQFQDNATVSAYLTDRTSYIQRCQSSRFPGSALQTPTVAGLPATVFTMPGLHEVIVIDGPYLIDVSANTPAGQGDATSTPPEKVAADIVAALAR</sequence>
<feature type="region of interest" description="Disordered" evidence="1">
    <location>
        <begin position="33"/>
        <end position="95"/>
    </location>
</feature>
<accession>A0ABN2SJW7</accession>
<evidence type="ECO:0008006" key="4">
    <source>
        <dbReference type="Google" id="ProtNLM"/>
    </source>
</evidence>
<reference evidence="2 3" key="1">
    <citation type="journal article" date="2019" name="Int. J. Syst. Evol. Microbiol.">
        <title>The Global Catalogue of Microorganisms (GCM) 10K type strain sequencing project: providing services to taxonomists for standard genome sequencing and annotation.</title>
        <authorList>
            <consortium name="The Broad Institute Genomics Platform"/>
            <consortium name="The Broad Institute Genome Sequencing Center for Infectious Disease"/>
            <person name="Wu L."/>
            <person name="Ma J."/>
        </authorList>
    </citation>
    <scope>NUCLEOTIDE SEQUENCE [LARGE SCALE GENOMIC DNA]</scope>
    <source>
        <strain evidence="2 3">JCM 16013</strain>
    </source>
</reference>
<evidence type="ECO:0000313" key="3">
    <source>
        <dbReference type="Proteomes" id="UP001499854"/>
    </source>
</evidence>
<evidence type="ECO:0000313" key="2">
    <source>
        <dbReference type="EMBL" id="GAA1988002.1"/>
    </source>
</evidence>
<protein>
    <recommendedName>
        <fullName evidence="4">PknH-like extracellular domain-containing protein</fullName>
    </recommendedName>
</protein>
<gene>
    <name evidence="2" type="ORF">GCM10009838_58520</name>
</gene>